<reference evidence="2 3" key="1">
    <citation type="submission" date="2019-06" db="EMBL/GenBank/DDBJ databases">
        <authorList>
            <person name="Broberg M."/>
        </authorList>
    </citation>
    <scope>NUCLEOTIDE SEQUENCE [LARGE SCALE GENOMIC DNA]</scope>
</reference>
<evidence type="ECO:0000313" key="3">
    <source>
        <dbReference type="Proteomes" id="UP000766486"/>
    </source>
</evidence>
<dbReference type="Pfam" id="PF00004">
    <property type="entry name" value="AAA"/>
    <property type="match status" value="1"/>
</dbReference>
<protein>
    <recommendedName>
        <fullName evidence="1">ATPase AAA-type core domain-containing protein</fullName>
    </recommendedName>
</protein>
<dbReference type="InterPro" id="IPR027417">
    <property type="entry name" value="P-loop_NTPase"/>
</dbReference>
<organism evidence="2 3">
    <name type="scientific">Bionectria ochroleuca</name>
    <name type="common">Gliocladium roseum</name>
    <dbReference type="NCBI Taxonomy" id="29856"/>
    <lineage>
        <taxon>Eukaryota</taxon>
        <taxon>Fungi</taxon>
        <taxon>Dikarya</taxon>
        <taxon>Ascomycota</taxon>
        <taxon>Pezizomycotina</taxon>
        <taxon>Sordariomycetes</taxon>
        <taxon>Hypocreomycetidae</taxon>
        <taxon>Hypocreales</taxon>
        <taxon>Bionectriaceae</taxon>
        <taxon>Clonostachys</taxon>
    </lineage>
</organism>
<keyword evidence="3" id="KW-1185">Reference proteome</keyword>
<gene>
    <name evidence="2" type="ORF">CLO192961_LOCUS425229</name>
</gene>
<evidence type="ECO:0000313" key="2">
    <source>
        <dbReference type="EMBL" id="VUC35683.1"/>
    </source>
</evidence>
<sequence>MTVETVAEHTRRPLYAIASGELGTLASELETALREALDIFKTFRAVLPLDEADVFLEKRRPHDVGRNALVSIFLRLLEYYQGVLFLTTNRVEEFDDAFHSRIHIALRFAPRTKERRKEVWKNFCAFADAGTHLSEDNYNELAEKQLNGREIKNILSCSNFLASGRGERNYLGNIKEVLGIAVDFGERN</sequence>
<dbReference type="EMBL" id="CABFNS010000917">
    <property type="protein sequence ID" value="VUC35683.1"/>
    <property type="molecule type" value="Genomic_DNA"/>
</dbReference>
<dbReference type="PANTHER" id="PTHR46411:SF3">
    <property type="entry name" value="AAA+ ATPASE DOMAIN-CONTAINING PROTEIN"/>
    <property type="match status" value="1"/>
</dbReference>
<dbReference type="PANTHER" id="PTHR46411">
    <property type="entry name" value="FAMILY ATPASE, PUTATIVE-RELATED"/>
    <property type="match status" value="1"/>
</dbReference>
<dbReference type="InterPro" id="IPR003959">
    <property type="entry name" value="ATPase_AAA_core"/>
</dbReference>
<evidence type="ECO:0000259" key="1">
    <source>
        <dbReference type="Pfam" id="PF00004"/>
    </source>
</evidence>
<accession>A0ABY6UW72</accession>
<dbReference type="Gene3D" id="3.40.50.300">
    <property type="entry name" value="P-loop containing nucleotide triphosphate hydrolases"/>
    <property type="match status" value="1"/>
</dbReference>
<dbReference type="SUPFAM" id="SSF52540">
    <property type="entry name" value="P-loop containing nucleoside triphosphate hydrolases"/>
    <property type="match status" value="1"/>
</dbReference>
<comment type="caution">
    <text evidence="2">The sequence shown here is derived from an EMBL/GenBank/DDBJ whole genome shotgun (WGS) entry which is preliminary data.</text>
</comment>
<proteinExistence type="predicted"/>
<feature type="domain" description="ATPase AAA-type core" evidence="1">
    <location>
        <begin position="1"/>
        <end position="108"/>
    </location>
</feature>
<name>A0ABY6UW72_BIOOC</name>
<dbReference type="Proteomes" id="UP000766486">
    <property type="component" value="Unassembled WGS sequence"/>
</dbReference>